<dbReference type="EMBL" id="JBHSOH010000006">
    <property type="protein sequence ID" value="MFC5847919.1"/>
    <property type="molecule type" value="Genomic_DNA"/>
</dbReference>
<feature type="domain" description="N-acetyltransferase" evidence="3">
    <location>
        <begin position="1"/>
        <end position="131"/>
    </location>
</feature>
<evidence type="ECO:0000313" key="4">
    <source>
        <dbReference type="EMBL" id="MFC5847919.1"/>
    </source>
</evidence>
<dbReference type="InterPro" id="IPR016181">
    <property type="entry name" value="Acyl_CoA_acyltransferase"/>
</dbReference>
<dbReference type="CDD" id="cd04301">
    <property type="entry name" value="NAT_SF"/>
    <property type="match status" value="1"/>
</dbReference>
<evidence type="ECO:0000259" key="3">
    <source>
        <dbReference type="PROSITE" id="PS51186"/>
    </source>
</evidence>
<keyword evidence="2 4" id="KW-0012">Acyltransferase</keyword>
<dbReference type="PROSITE" id="PS51186">
    <property type="entry name" value="GNAT"/>
    <property type="match status" value="1"/>
</dbReference>
<keyword evidence="1 4" id="KW-0808">Transferase</keyword>
<accession>A0ABW1DKQ1</accession>
<comment type="caution">
    <text evidence="4">The sequence shown here is derived from an EMBL/GenBank/DDBJ whole genome shotgun (WGS) entry which is preliminary data.</text>
</comment>
<sequence length="133" mass="14682">MPGPPLNLTVRPPTPAELREVRAFLQGEVRALFPDLPGLDRLAAVRGVYDQERTAEVGRCYVAATRRGQGVGQALMRALTAEARRAGYTALCLHTHPHLPGGFAFWSRQGFAVRAEDRPDPARDEMARSMTWS</sequence>
<dbReference type="RefSeq" id="WP_380047497.1">
    <property type="nucleotide sequence ID" value="NZ_JBHSOH010000006.1"/>
</dbReference>
<protein>
    <submittedName>
        <fullName evidence="4">GNAT family N-acetyltransferase</fullName>
        <ecNumber evidence="4">2.3.1.-</ecNumber>
    </submittedName>
</protein>
<gene>
    <name evidence="4" type="ORF">ACFPQ6_06305</name>
</gene>
<evidence type="ECO:0000256" key="1">
    <source>
        <dbReference type="ARBA" id="ARBA00022679"/>
    </source>
</evidence>
<proteinExistence type="predicted"/>
<dbReference type="InterPro" id="IPR000182">
    <property type="entry name" value="GNAT_dom"/>
</dbReference>
<keyword evidence="5" id="KW-1185">Reference proteome</keyword>
<organism evidence="4 5">
    <name type="scientific">Deinococcus petrolearius</name>
    <dbReference type="NCBI Taxonomy" id="1751295"/>
    <lineage>
        <taxon>Bacteria</taxon>
        <taxon>Thermotogati</taxon>
        <taxon>Deinococcota</taxon>
        <taxon>Deinococci</taxon>
        <taxon>Deinococcales</taxon>
        <taxon>Deinococcaceae</taxon>
        <taxon>Deinococcus</taxon>
    </lineage>
</organism>
<dbReference type="Gene3D" id="3.40.630.30">
    <property type="match status" value="1"/>
</dbReference>
<evidence type="ECO:0000313" key="5">
    <source>
        <dbReference type="Proteomes" id="UP001595979"/>
    </source>
</evidence>
<dbReference type="SUPFAM" id="SSF55729">
    <property type="entry name" value="Acyl-CoA N-acyltransferases (Nat)"/>
    <property type="match status" value="1"/>
</dbReference>
<evidence type="ECO:0000256" key="2">
    <source>
        <dbReference type="ARBA" id="ARBA00023315"/>
    </source>
</evidence>
<reference evidence="5" key="1">
    <citation type="journal article" date="2019" name="Int. J. Syst. Evol. Microbiol.">
        <title>The Global Catalogue of Microorganisms (GCM) 10K type strain sequencing project: providing services to taxonomists for standard genome sequencing and annotation.</title>
        <authorList>
            <consortium name="The Broad Institute Genomics Platform"/>
            <consortium name="The Broad Institute Genome Sequencing Center for Infectious Disease"/>
            <person name="Wu L."/>
            <person name="Ma J."/>
        </authorList>
    </citation>
    <scope>NUCLEOTIDE SEQUENCE [LARGE SCALE GENOMIC DNA]</scope>
    <source>
        <strain evidence="5">CGMCC 1.15053</strain>
    </source>
</reference>
<dbReference type="Pfam" id="PF00583">
    <property type="entry name" value="Acetyltransf_1"/>
    <property type="match status" value="1"/>
</dbReference>
<dbReference type="Proteomes" id="UP001595979">
    <property type="component" value="Unassembled WGS sequence"/>
</dbReference>
<name>A0ABW1DKQ1_9DEIO</name>
<dbReference type="GO" id="GO:0016746">
    <property type="term" value="F:acyltransferase activity"/>
    <property type="evidence" value="ECO:0007669"/>
    <property type="project" value="UniProtKB-KW"/>
</dbReference>
<dbReference type="InterPro" id="IPR050832">
    <property type="entry name" value="Bact_Acetyltransf"/>
</dbReference>
<dbReference type="PANTHER" id="PTHR43877">
    <property type="entry name" value="AMINOALKYLPHOSPHONATE N-ACETYLTRANSFERASE-RELATED-RELATED"/>
    <property type="match status" value="1"/>
</dbReference>
<dbReference type="EC" id="2.3.1.-" evidence="4"/>